<accession>A0A7K7BJ43</accession>
<name>A0A7K7BJ43_9AVES</name>
<proteinExistence type="predicted"/>
<dbReference type="EMBL" id="VZSH01003458">
    <property type="protein sequence ID" value="NWY08516.1"/>
    <property type="molecule type" value="Genomic_DNA"/>
</dbReference>
<comment type="caution">
    <text evidence="1">The sequence shown here is derived from an EMBL/GenBank/DDBJ whole genome shotgun (WGS) entry which is preliminary data.</text>
</comment>
<feature type="non-terminal residue" evidence="1">
    <location>
        <position position="74"/>
    </location>
</feature>
<gene>
    <name evidence="1" type="primary">Erv31_6</name>
    <name evidence="1" type="ORF">NOTORN_R14881</name>
</gene>
<evidence type="ECO:0000313" key="2">
    <source>
        <dbReference type="Proteomes" id="UP000531938"/>
    </source>
</evidence>
<feature type="non-terminal residue" evidence="1">
    <location>
        <position position="1"/>
    </location>
</feature>
<reference evidence="1 2" key="1">
    <citation type="submission" date="2019-09" db="EMBL/GenBank/DDBJ databases">
        <title>Bird 10,000 Genomes (B10K) Project - Family phase.</title>
        <authorList>
            <person name="Zhang G."/>
        </authorList>
    </citation>
    <scope>NUCLEOTIDE SEQUENCE [LARGE SCALE GENOMIC DNA]</scope>
    <source>
        <strain evidence="1">B10K-MSB-03</strain>
    </source>
</reference>
<evidence type="ECO:0000313" key="1">
    <source>
        <dbReference type="EMBL" id="NWY08516.1"/>
    </source>
</evidence>
<protein>
    <submittedName>
        <fullName evidence="1">ENR1 protein</fullName>
    </submittedName>
</protein>
<keyword evidence="2" id="KW-1185">Reference proteome</keyword>
<sequence length="74" mass="8671">HYKDWDLPASNKNLFVGLMQEIATELELSKCWICGDLKMAERWPWKGESLAPEQFLKWNHAQISGTLKRPEGWI</sequence>
<dbReference type="AlphaFoldDB" id="A0A7K7BJ43"/>
<dbReference type="Proteomes" id="UP000531938">
    <property type="component" value="Unassembled WGS sequence"/>
</dbReference>
<organism evidence="1 2">
    <name type="scientific">Nothoprocta ornata</name>
    <dbReference type="NCBI Taxonomy" id="83376"/>
    <lineage>
        <taxon>Eukaryota</taxon>
        <taxon>Metazoa</taxon>
        <taxon>Chordata</taxon>
        <taxon>Craniata</taxon>
        <taxon>Vertebrata</taxon>
        <taxon>Euteleostomi</taxon>
        <taxon>Archelosauria</taxon>
        <taxon>Archosauria</taxon>
        <taxon>Dinosauria</taxon>
        <taxon>Saurischia</taxon>
        <taxon>Theropoda</taxon>
        <taxon>Coelurosauria</taxon>
        <taxon>Aves</taxon>
        <taxon>Palaeognathae</taxon>
        <taxon>Tinamiformes</taxon>
        <taxon>Tinamidae</taxon>
        <taxon>Nothoprocta</taxon>
    </lineage>
</organism>